<accession>A0A5K1UA17</accession>
<dbReference type="Proteomes" id="UP000078387">
    <property type="component" value="Unassembled WGS sequence"/>
</dbReference>
<comment type="caution">
    <text evidence="1">The sequence shown here is derived from an EMBL/GenBank/DDBJ whole genome shotgun (WGS) entry which is preliminary data.</text>
</comment>
<dbReference type="AlphaFoldDB" id="A0A5K1UA17"/>
<proteinExistence type="predicted"/>
<sequence>MGDYDENFFEQPNQFLTSFSNSDTQRCEQQQTLSQLDINIRDFYGNARGILRLPTVFQMSTGCFYSTKDMLTLLASLNYTYLLKIQNTTFSGRFMIVQSGFVFLTEQELNDKEVIPMLVPPF</sequence>
<reference evidence="1 2" key="1">
    <citation type="submission" date="2016-05" db="EMBL/GenBank/DDBJ databases">
        <title>First whole genome sequencing of Entamoeba histolytica HM1:IMSS-clone-6.</title>
        <authorList>
            <person name="Mukherjee Avik.K."/>
            <person name="Izumyama S."/>
            <person name="Nakada-Tsukui K."/>
            <person name="Nozaki T."/>
        </authorList>
    </citation>
    <scope>NUCLEOTIDE SEQUENCE [LARGE SCALE GENOMIC DNA]</scope>
    <source>
        <strain evidence="1 2">HM1:IMSS clone 6</strain>
    </source>
</reference>
<dbReference type="EMBL" id="BDEQ01000001">
    <property type="protein sequence ID" value="GAT95527.1"/>
    <property type="molecule type" value="Genomic_DNA"/>
</dbReference>
<gene>
    <name evidence="1" type="ORF">CL6EHI_080000</name>
</gene>
<dbReference type="VEuPathDB" id="AmoebaDB:EHI5A_269560"/>
<evidence type="ECO:0000313" key="1">
    <source>
        <dbReference type="EMBL" id="GAT95527.1"/>
    </source>
</evidence>
<name>A0A5K1UA17_ENTHI</name>
<dbReference type="VEuPathDB" id="AmoebaDB:EHI_080000"/>
<dbReference type="VEuPathDB" id="AmoebaDB:KM1_318440"/>
<protein>
    <submittedName>
        <fullName evidence="1">Uncharacterized protein</fullName>
    </submittedName>
</protein>
<organism evidence="1 2">
    <name type="scientific">Entamoeba histolytica</name>
    <dbReference type="NCBI Taxonomy" id="5759"/>
    <lineage>
        <taxon>Eukaryota</taxon>
        <taxon>Amoebozoa</taxon>
        <taxon>Evosea</taxon>
        <taxon>Archamoebae</taxon>
        <taxon>Mastigamoebida</taxon>
        <taxon>Entamoebidae</taxon>
        <taxon>Entamoeba</taxon>
    </lineage>
</organism>
<evidence type="ECO:0000313" key="2">
    <source>
        <dbReference type="Proteomes" id="UP000078387"/>
    </source>
</evidence>